<dbReference type="Proteomes" id="UP000824596">
    <property type="component" value="Unassembled WGS sequence"/>
</dbReference>
<feature type="domain" description="Helitron helicase-like" evidence="2">
    <location>
        <begin position="168"/>
        <end position="354"/>
    </location>
</feature>
<name>A0A9P8MLE4_9HYPO</name>
<evidence type="ECO:0000259" key="2">
    <source>
        <dbReference type="Pfam" id="PF14214"/>
    </source>
</evidence>
<keyword evidence="3" id="KW-0378">Hydrolase</keyword>
<dbReference type="EMBL" id="JAIZPD010000022">
    <property type="protein sequence ID" value="KAH0957127.1"/>
    <property type="molecule type" value="Genomic_DNA"/>
</dbReference>
<protein>
    <submittedName>
        <fullName evidence="3">ATP-dependent DNA helicase PIF1</fullName>
    </submittedName>
</protein>
<keyword evidence="3" id="KW-0067">ATP-binding</keyword>
<dbReference type="Pfam" id="PF14214">
    <property type="entry name" value="Helitron_like_N"/>
    <property type="match status" value="1"/>
</dbReference>
<evidence type="ECO:0000313" key="3">
    <source>
        <dbReference type="EMBL" id="KAH0957127.1"/>
    </source>
</evidence>
<keyword evidence="3" id="KW-0547">Nucleotide-binding</keyword>
<dbReference type="GeneID" id="68360804"/>
<dbReference type="GO" id="GO:0004386">
    <property type="term" value="F:helicase activity"/>
    <property type="evidence" value="ECO:0007669"/>
    <property type="project" value="UniProtKB-KW"/>
</dbReference>
<evidence type="ECO:0000313" key="4">
    <source>
        <dbReference type="Proteomes" id="UP000824596"/>
    </source>
</evidence>
<dbReference type="InterPro" id="IPR025476">
    <property type="entry name" value="Helitron_helicase-like"/>
</dbReference>
<feature type="region of interest" description="Disordered" evidence="1">
    <location>
        <begin position="1"/>
        <end position="47"/>
    </location>
</feature>
<dbReference type="OrthoDB" id="5098383at2759"/>
<dbReference type="RefSeq" id="XP_044714641.1">
    <property type="nucleotide sequence ID" value="XM_044870146.1"/>
</dbReference>
<organism evidence="3 4">
    <name type="scientific">Hirsutella rhossiliensis</name>
    <dbReference type="NCBI Taxonomy" id="111463"/>
    <lineage>
        <taxon>Eukaryota</taxon>
        <taxon>Fungi</taxon>
        <taxon>Dikarya</taxon>
        <taxon>Ascomycota</taxon>
        <taxon>Pezizomycotina</taxon>
        <taxon>Sordariomycetes</taxon>
        <taxon>Hypocreomycetidae</taxon>
        <taxon>Hypocreales</taxon>
        <taxon>Ophiocordycipitaceae</taxon>
        <taxon>Hirsutella</taxon>
    </lineage>
</organism>
<proteinExistence type="predicted"/>
<dbReference type="AlphaFoldDB" id="A0A9P8MLE4"/>
<comment type="caution">
    <text evidence="3">The sequence shown here is derived from an EMBL/GenBank/DDBJ whole genome shotgun (WGS) entry which is preliminary data.</text>
</comment>
<keyword evidence="3" id="KW-0347">Helicase</keyword>
<accession>A0A9P8MLE4</accession>
<gene>
    <name evidence="3" type="ORF">HRG_11676</name>
</gene>
<sequence length="537" mass="59844">MDDDGPAEIEEVLARLRQGQDVSDKPSREFEGGGADGANDAEPEDGAKMINEITSSGMFALDGPPGVSDAEKVRFACNAVGGDGAEDDRRGPRAWISRGDEFADSLDASFFAKTFPTLLPFGCGGPRLAEEVILGSEGTVNSRATAVGDETAARDLLSSRNMSLRTWAGIVLRRHGGRFATHAIFSFLVFNMDVRSRNRRVSMLSVTRKNFPEVERIVQSLTADRLAAARLELESLGKTTDDGVKELLRCLSLYGYRQPMSRELRLSMRRKIQSLILCRGVPAIWFTLNPNDITNPVKLRLAAYRTRDPEAAEAFLRSLDMAFKRARLAISDPLSSAEFFHREMTLFLENYVRVGEEGNAHLSSMLVDIHGEDQAEYRERIVRYVDSVFSEDLDQEGFCAIQAERSVTLDISQLLGDERQFSASFDEEANFCAGATQIHTHSPTCVNTWAFLNVSVLYWHVFRQWPHLRRESGAATADGSVDESILVEEAGQRICRVEAYRHRGDVLRGLCLYDYISLVRLKRNDGDEARRLGRGPA</sequence>
<reference evidence="3" key="1">
    <citation type="submission" date="2021-09" db="EMBL/GenBank/DDBJ databases">
        <title>A high-quality genome of the endoparasitic fungus Hirsutella rhossiliensis with a comparison of Hirsutella genomes reveals transposable elements contributing to genome size variation.</title>
        <authorList>
            <person name="Lin R."/>
            <person name="Jiao Y."/>
            <person name="Sun X."/>
            <person name="Ling J."/>
            <person name="Xie B."/>
            <person name="Cheng X."/>
        </authorList>
    </citation>
    <scope>NUCLEOTIDE SEQUENCE</scope>
    <source>
        <strain evidence="3">HR02</strain>
    </source>
</reference>
<evidence type="ECO:0000256" key="1">
    <source>
        <dbReference type="SAM" id="MobiDB-lite"/>
    </source>
</evidence>
<feature type="compositionally biased region" description="Acidic residues" evidence="1">
    <location>
        <begin position="1"/>
        <end position="11"/>
    </location>
</feature>
<keyword evidence="4" id="KW-1185">Reference proteome</keyword>
<feature type="compositionally biased region" description="Basic and acidic residues" evidence="1">
    <location>
        <begin position="22"/>
        <end position="31"/>
    </location>
</feature>